<proteinExistence type="predicted"/>
<dbReference type="Gene3D" id="2.10.90.10">
    <property type="entry name" value="Cystine-knot cytokines"/>
    <property type="match status" value="1"/>
</dbReference>
<evidence type="ECO:0000313" key="2">
    <source>
        <dbReference type="Proteomes" id="UP001321473"/>
    </source>
</evidence>
<sequence length="88" mass="10052">HTRRVSIPDCVEFDITTNACRGFCTSYSIPSPEFTLRMNRNHRVTSFGQCCNIMDTEDVKVQVRCLDGHKDLTFKSAKSCACFHCKKN</sequence>
<evidence type="ECO:0008006" key="3">
    <source>
        <dbReference type="Google" id="ProtNLM"/>
    </source>
</evidence>
<dbReference type="GO" id="GO:0005615">
    <property type="term" value="C:extracellular space"/>
    <property type="evidence" value="ECO:0007669"/>
    <property type="project" value="TreeGrafter"/>
</dbReference>
<dbReference type="Proteomes" id="UP001321473">
    <property type="component" value="Unassembled WGS sequence"/>
</dbReference>
<feature type="non-terminal residue" evidence="1">
    <location>
        <position position="1"/>
    </location>
</feature>
<dbReference type="InterPro" id="IPR052680">
    <property type="entry name" value="Glyco_Hormone_Alpha"/>
</dbReference>
<protein>
    <recommendedName>
        <fullName evidence="3">Glycoprotein hormone alpha 2</fullName>
    </recommendedName>
</protein>
<keyword evidence="2" id="KW-1185">Reference proteome</keyword>
<name>A0AAQ4F4M4_AMBAM</name>
<evidence type="ECO:0000313" key="1">
    <source>
        <dbReference type="EMBL" id="KAK8781841.1"/>
    </source>
</evidence>
<accession>A0AAQ4F4M4</accession>
<gene>
    <name evidence="1" type="ORF">V5799_016818</name>
</gene>
<dbReference type="GO" id="GO:0007166">
    <property type="term" value="P:cell surface receptor signaling pathway"/>
    <property type="evidence" value="ECO:0007669"/>
    <property type="project" value="TreeGrafter"/>
</dbReference>
<dbReference type="InterPro" id="IPR029034">
    <property type="entry name" value="Cystine-knot_cytokine"/>
</dbReference>
<dbReference type="PANTHER" id="PTHR31129:SF2">
    <property type="entry name" value="GLYCOPROTEIN HORMONE ALPHA-2"/>
    <property type="match status" value="1"/>
</dbReference>
<comment type="caution">
    <text evidence="1">The sequence shown here is derived from an EMBL/GenBank/DDBJ whole genome shotgun (WGS) entry which is preliminary data.</text>
</comment>
<dbReference type="AlphaFoldDB" id="A0AAQ4F4M4"/>
<reference evidence="1 2" key="1">
    <citation type="journal article" date="2023" name="Arcadia Sci">
        <title>De novo assembly of a long-read Amblyomma americanum tick genome.</title>
        <authorList>
            <person name="Chou S."/>
            <person name="Poskanzer K.E."/>
            <person name="Rollins M."/>
            <person name="Thuy-Boun P.S."/>
        </authorList>
    </citation>
    <scope>NUCLEOTIDE SEQUENCE [LARGE SCALE GENOMIC DNA]</scope>
    <source>
        <strain evidence="1">F_SG_1</strain>
        <tissue evidence="1">Salivary glands</tissue>
    </source>
</reference>
<dbReference type="FunFam" id="2.10.90.10:FF:000049">
    <property type="entry name" value="Glycoprotein hormone alpha 2"/>
    <property type="match status" value="1"/>
</dbReference>
<organism evidence="1 2">
    <name type="scientific">Amblyomma americanum</name>
    <name type="common">Lone star tick</name>
    <dbReference type="NCBI Taxonomy" id="6943"/>
    <lineage>
        <taxon>Eukaryota</taxon>
        <taxon>Metazoa</taxon>
        <taxon>Ecdysozoa</taxon>
        <taxon>Arthropoda</taxon>
        <taxon>Chelicerata</taxon>
        <taxon>Arachnida</taxon>
        <taxon>Acari</taxon>
        <taxon>Parasitiformes</taxon>
        <taxon>Ixodida</taxon>
        <taxon>Ixodoidea</taxon>
        <taxon>Ixodidae</taxon>
        <taxon>Amblyomminae</taxon>
        <taxon>Amblyomma</taxon>
    </lineage>
</organism>
<dbReference type="EMBL" id="JARKHS020007269">
    <property type="protein sequence ID" value="KAK8781841.1"/>
    <property type="molecule type" value="Genomic_DNA"/>
</dbReference>
<dbReference type="GO" id="GO:0051427">
    <property type="term" value="F:hormone receptor binding"/>
    <property type="evidence" value="ECO:0007669"/>
    <property type="project" value="TreeGrafter"/>
</dbReference>
<dbReference type="PANTHER" id="PTHR31129">
    <property type="entry name" value="GLYCOPROTEIN HORMONE ALPHA-2"/>
    <property type="match status" value="1"/>
</dbReference>